<evidence type="ECO:0000313" key="1">
    <source>
        <dbReference type="EMBL" id="BAK04562.1"/>
    </source>
</evidence>
<name>F2EB40_HORVV</name>
<sequence>MYQALQGRTRGLQPKVHSFLQLSIRSHRIC</sequence>
<proteinExistence type="evidence at transcript level"/>
<protein>
    <submittedName>
        <fullName evidence="1">Predicted protein</fullName>
    </submittedName>
</protein>
<organism evidence="1">
    <name type="scientific">Hordeum vulgare subsp. vulgare</name>
    <name type="common">Domesticated barley</name>
    <dbReference type="NCBI Taxonomy" id="112509"/>
    <lineage>
        <taxon>Eukaryota</taxon>
        <taxon>Viridiplantae</taxon>
        <taxon>Streptophyta</taxon>
        <taxon>Embryophyta</taxon>
        <taxon>Tracheophyta</taxon>
        <taxon>Spermatophyta</taxon>
        <taxon>Magnoliopsida</taxon>
        <taxon>Liliopsida</taxon>
        <taxon>Poales</taxon>
        <taxon>Poaceae</taxon>
        <taxon>BOP clade</taxon>
        <taxon>Pooideae</taxon>
        <taxon>Triticodae</taxon>
        <taxon>Triticeae</taxon>
        <taxon>Hordeinae</taxon>
        <taxon>Hordeum</taxon>
    </lineage>
</organism>
<dbReference type="EMBL" id="AK373365">
    <property type="protein sequence ID" value="BAK04562.1"/>
    <property type="molecule type" value="mRNA"/>
</dbReference>
<accession>F2EB40</accession>
<dbReference type="AlphaFoldDB" id="F2EB40"/>
<reference evidence="1" key="1">
    <citation type="journal article" date="2011" name="Plant Physiol.">
        <title>Comprehensive sequence analysis of 24,783 barley full-length cDNAs derived from 12 clone libraries.</title>
        <authorList>
            <person name="Matsumoto T."/>
            <person name="Tanaka T."/>
            <person name="Sakai H."/>
            <person name="Amano N."/>
            <person name="Kanamori H."/>
            <person name="Kurita K."/>
            <person name="Kikuta A."/>
            <person name="Kamiya K."/>
            <person name="Yamamoto M."/>
            <person name="Ikawa H."/>
            <person name="Fujii N."/>
            <person name="Hori K."/>
            <person name="Itoh T."/>
            <person name="Sato K."/>
        </authorList>
    </citation>
    <scope>NUCLEOTIDE SEQUENCE</scope>
    <source>
        <tissue evidence="1">Flower</tissue>
    </source>
</reference>